<keyword evidence="2" id="KW-1185">Reference proteome</keyword>
<organism evidence="1 2">
    <name type="scientific">Brachyspira catarrhinii</name>
    <dbReference type="NCBI Taxonomy" id="2528966"/>
    <lineage>
        <taxon>Bacteria</taxon>
        <taxon>Pseudomonadati</taxon>
        <taxon>Spirochaetota</taxon>
        <taxon>Spirochaetia</taxon>
        <taxon>Brachyspirales</taxon>
        <taxon>Brachyspiraceae</taxon>
        <taxon>Brachyspira</taxon>
    </lineage>
</organism>
<accession>A0ABY2TNI8</accession>
<comment type="caution">
    <text evidence="1">The sequence shown here is derived from an EMBL/GenBank/DDBJ whole genome shotgun (WGS) entry which is preliminary data.</text>
</comment>
<proteinExistence type="predicted"/>
<evidence type="ECO:0000313" key="2">
    <source>
        <dbReference type="Proteomes" id="UP000310168"/>
    </source>
</evidence>
<reference evidence="1 2" key="1">
    <citation type="journal article" date="2019" name="Anaerobe">
        <title>Brachyspira catarrhinii sp. nov., an anaerobic intestinal spirochaete isolated from vervet monkeys may have been misidentified as Brachyspira aalborgi in previous studies.</title>
        <authorList>
            <person name="Phillips N.D."/>
            <person name="La T."/>
            <person name="Hampson D.J."/>
        </authorList>
    </citation>
    <scope>NUCLEOTIDE SEQUENCE [LARGE SCALE GENOMIC DNA]</scope>
    <source>
        <strain evidence="1 2">Z12</strain>
    </source>
</reference>
<protein>
    <recommendedName>
        <fullName evidence="3">PorT family protein</fullName>
    </recommendedName>
</protein>
<dbReference type="RefSeq" id="WP_137999172.1">
    <property type="nucleotide sequence ID" value="NZ_SJDU01000418.1"/>
</dbReference>
<evidence type="ECO:0000313" key="1">
    <source>
        <dbReference type="EMBL" id="TKZ29292.1"/>
    </source>
</evidence>
<gene>
    <name evidence="1" type="ORF">EZH24_11105</name>
</gene>
<name>A0ABY2TNI8_9SPIR</name>
<dbReference type="EMBL" id="SJDU01000418">
    <property type="protein sequence ID" value="TKZ29292.1"/>
    <property type="molecule type" value="Genomic_DNA"/>
</dbReference>
<evidence type="ECO:0008006" key="3">
    <source>
        <dbReference type="Google" id="ProtNLM"/>
    </source>
</evidence>
<dbReference type="Proteomes" id="UP000310168">
    <property type="component" value="Unassembled WGS sequence"/>
</dbReference>
<sequence>MKRIIILPTLLILSTVNLYSQIGFPSFGLSIPLVGSLPDYKIEKNGGNASKDNYESKSAFEGGALLQFGYSFMLNKNRLYLISLGFDFGYYRDTFGFKNLQNGRKEINVFDSMNIGAYVEGLFYCFTVGFGGGIKVPLGGSFRYENIIELLNYGRLKNKFDDLYIPYIKFTIGLRYDNIYMGSGNSLSFYFNYDFPKVRVRGVEPDKQRLSSIDLGVQIGFHFSFFEMPNNNDFL</sequence>